<proteinExistence type="predicted"/>
<evidence type="ECO:0000313" key="1">
    <source>
        <dbReference type="EMBL" id="KAH9478160.1"/>
    </source>
</evidence>
<dbReference type="Proteomes" id="UP000664032">
    <property type="component" value="Unassembled WGS sequence"/>
</dbReference>
<evidence type="ECO:0000313" key="2">
    <source>
        <dbReference type="Proteomes" id="UP000664032"/>
    </source>
</evidence>
<name>A0ACB8GT43_PSICU</name>
<sequence length="293" mass="32598">MADQSKSENYTISAALNSSMLQNFLMVSARSSSNSGRRIVSVSISALYLLCLIDLFLNWYFLNWAFIEHGKTQDSVFRAAVGLGAPIWLQILNEVLLNLLLVCADALLIWRCFHVWGRSWKIISVPLLFLFAETGLSITTALFHGIFPLFNSHHRAMTFNNLITALAFTSLASTSCATLFIAYRIHQVNKEINNLRVTSITRYNRIIATIVESSALYTLVLLLFAIVGVVPPLNEVTLSLSEAKYYLQVILVITAGLAPTAMVARLGLISPHITAARSEPLREELEFNNTSEI</sequence>
<keyword evidence="2" id="KW-1185">Reference proteome</keyword>
<dbReference type="EMBL" id="JAFIQS020000008">
    <property type="protein sequence ID" value="KAH9478160.1"/>
    <property type="molecule type" value="Genomic_DNA"/>
</dbReference>
<protein>
    <submittedName>
        <fullName evidence="1">Uncharacterized protein</fullName>
    </submittedName>
</protein>
<comment type="caution">
    <text evidence="1">The sequence shown here is derived from an EMBL/GenBank/DDBJ whole genome shotgun (WGS) entry which is preliminary data.</text>
</comment>
<organism evidence="1 2">
    <name type="scientific">Psilocybe cubensis</name>
    <name type="common">Psychedelic mushroom</name>
    <name type="synonym">Stropharia cubensis</name>
    <dbReference type="NCBI Taxonomy" id="181762"/>
    <lineage>
        <taxon>Eukaryota</taxon>
        <taxon>Fungi</taxon>
        <taxon>Dikarya</taxon>
        <taxon>Basidiomycota</taxon>
        <taxon>Agaricomycotina</taxon>
        <taxon>Agaricomycetes</taxon>
        <taxon>Agaricomycetidae</taxon>
        <taxon>Agaricales</taxon>
        <taxon>Agaricineae</taxon>
        <taxon>Strophariaceae</taxon>
        <taxon>Psilocybe</taxon>
    </lineage>
</organism>
<accession>A0ACB8GT43</accession>
<gene>
    <name evidence="1" type="ORF">JR316_0008613</name>
</gene>
<reference evidence="1" key="1">
    <citation type="submission" date="2021-10" db="EMBL/GenBank/DDBJ databases">
        <title>Psilocybe cubensis genome.</title>
        <authorList>
            <person name="Mckernan K.J."/>
            <person name="Crawford S."/>
            <person name="Trippe A."/>
            <person name="Kane L.T."/>
            <person name="Mclaughlin S."/>
        </authorList>
    </citation>
    <scope>NUCLEOTIDE SEQUENCE</scope>
    <source>
        <strain evidence="1">MGC-MH-2018</strain>
    </source>
</reference>